<organism evidence="1 2">
    <name type="scientific">Paraburkholderia podalyriae</name>
    <dbReference type="NCBI Taxonomy" id="1938811"/>
    <lineage>
        <taxon>Bacteria</taxon>
        <taxon>Pseudomonadati</taxon>
        <taxon>Pseudomonadota</taxon>
        <taxon>Betaproteobacteria</taxon>
        <taxon>Burkholderiales</taxon>
        <taxon>Burkholderiaceae</taxon>
        <taxon>Paraburkholderia</taxon>
    </lineage>
</organism>
<dbReference type="EMBL" id="VZQQ01000134">
    <property type="protein sequence ID" value="MBC8752687.1"/>
    <property type="molecule type" value="Genomic_DNA"/>
</dbReference>
<keyword evidence="2" id="KW-1185">Reference proteome</keyword>
<protein>
    <submittedName>
        <fullName evidence="1">Uncharacterized protein</fullName>
    </submittedName>
</protein>
<gene>
    <name evidence="1" type="ORF">F6X42_41930</name>
</gene>
<evidence type="ECO:0000313" key="2">
    <source>
        <dbReference type="Proteomes" id="UP000736373"/>
    </source>
</evidence>
<dbReference type="RefSeq" id="WP_187639523.1">
    <property type="nucleotide sequence ID" value="NZ_VZQQ01000134.1"/>
</dbReference>
<name>A0ABR7Q2A8_9BURK</name>
<proteinExistence type="predicted"/>
<evidence type="ECO:0000313" key="1">
    <source>
        <dbReference type="EMBL" id="MBC8752687.1"/>
    </source>
</evidence>
<reference evidence="1 2" key="1">
    <citation type="submission" date="2019-09" db="EMBL/GenBank/DDBJ databases">
        <title>Paraburkholderia podalyriae sp. nov., A South African Podalyria-associated rhizobium.</title>
        <authorList>
            <person name="Mavima L."/>
            <person name="Beukes C.W."/>
            <person name="Palmer M."/>
            <person name="De Meyer S.E."/>
            <person name="James E.K."/>
            <person name="Maluk M."/>
            <person name="Avontuur J.R."/>
            <person name="Chan W.Y."/>
            <person name="Venter S.N."/>
            <person name="Steenkamp E.T."/>
        </authorList>
    </citation>
    <scope>NUCLEOTIDE SEQUENCE [LARGE SCALE GENOMIC DNA]</scope>
    <source>
        <strain evidence="1 2">WC7.3b</strain>
    </source>
</reference>
<comment type="caution">
    <text evidence="1">The sequence shown here is derived from an EMBL/GenBank/DDBJ whole genome shotgun (WGS) entry which is preliminary data.</text>
</comment>
<accession>A0ABR7Q2A8</accession>
<dbReference type="Proteomes" id="UP000736373">
    <property type="component" value="Unassembled WGS sequence"/>
</dbReference>
<sequence>MTTIQYREHSIVPASYENSDMPGHWFPLAVVDSPSGDSTRVALQPVRGIAKADADAAAIAEAKRRVAANNL</sequence>